<reference evidence="1" key="1">
    <citation type="journal article" date="2023" name="Mol. Phylogenet. Evol.">
        <title>Genome-scale phylogeny and comparative genomics of the fungal order Sordariales.</title>
        <authorList>
            <person name="Hensen N."/>
            <person name="Bonometti L."/>
            <person name="Westerberg I."/>
            <person name="Brannstrom I.O."/>
            <person name="Guillou S."/>
            <person name="Cros-Aarteil S."/>
            <person name="Calhoun S."/>
            <person name="Haridas S."/>
            <person name="Kuo A."/>
            <person name="Mondo S."/>
            <person name="Pangilinan J."/>
            <person name="Riley R."/>
            <person name="LaButti K."/>
            <person name="Andreopoulos B."/>
            <person name="Lipzen A."/>
            <person name="Chen C."/>
            <person name="Yan M."/>
            <person name="Daum C."/>
            <person name="Ng V."/>
            <person name="Clum A."/>
            <person name="Steindorff A."/>
            <person name="Ohm R.A."/>
            <person name="Martin F."/>
            <person name="Silar P."/>
            <person name="Natvig D.O."/>
            <person name="Lalanne C."/>
            <person name="Gautier V."/>
            <person name="Ament-Velasquez S.L."/>
            <person name="Kruys A."/>
            <person name="Hutchinson M.I."/>
            <person name="Powell A.J."/>
            <person name="Barry K."/>
            <person name="Miller A.N."/>
            <person name="Grigoriev I.V."/>
            <person name="Debuchy R."/>
            <person name="Gladieux P."/>
            <person name="Hiltunen Thoren M."/>
            <person name="Johannesson H."/>
        </authorList>
    </citation>
    <scope>NUCLEOTIDE SEQUENCE</scope>
    <source>
        <strain evidence="1">CBS 359.72</strain>
    </source>
</reference>
<dbReference type="Proteomes" id="UP001303647">
    <property type="component" value="Unassembled WGS sequence"/>
</dbReference>
<accession>A0AAN7CZM8</accession>
<proteinExistence type="predicted"/>
<reference evidence="1" key="2">
    <citation type="submission" date="2023-05" db="EMBL/GenBank/DDBJ databases">
        <authorList>
            <consortium name="Lawrence Berkeley National Laboratory"/>
            <person name="Steindorff A."/>
            <person name="Hensen N."/>
            <person name="Bonometti L."/>
            <person name="Westerberg I."/>
            <person name="Brannstrom I.O."/>
            <person name="Guillou S."/>
            <person name="Cros-Aarteil S."/>
            <person name="Calhoun S."/>
            <person name="Haridas S."/>
            <person name="Kuo A."/>
            <person name="Mondo S."/>
            <person name="Pangilinan J."/>
            <person name="Riley R."/>
            <person name="Labutti K."/>
            <person name="Andreopoulos B."/>
            <person name="Lipzen A."/>
            <person name="Chen C."/>
            <person name="Yanf M."/>
            <person name="Daum C."/>
            <person name="Ng V."/>
            <person name="Clum A."/>
            <person name="Ohm R."/>
            <person name="Martin F."/>
            <person name="Silar P."/>
            <person name="Natvig D."/>
            <person name="Lalanne C."/>
            <person name="Gautier V."/>
            <person name="Ament-Velasquez S.L."/>
            <person name="Kruys A."/>
            <person name="Hutchinson M.I."/>
            <person name="Powell A.J."/>
            <person name="Barry K."/>
            <person name="Miller A.N."/>
            <person name="Grigoriev I.V."/>
            <person name="Debuchy R."/>
            <person name="Gladieux P."/>
            <person name="Thoren M.H."/>
            <person name="Johannesson H."/>
        </authorList>
    </citation>
    <scope>NUCLEOTIDE SEQUENCE</scope>
    <source>
        <strain evidence="1">CBS 359.72</strain>
    </source>
</reference>
<evidence type="ECO:0000313" key="2">
    <source>
        <dbReference type="Proteomes" id="UP001303647"/>
    </source>
</evidence>
<evidence type="ECO:0000313" key="1">
    <source>
        <dbReference type="EMBL" id="KAK4251308.1"/>
    </source>
</evidence>
<sequence>MTRTIKSSSLIKTIARDGRTIALKYATQTDAWSRFYLSSDVQEKFVKAVEKKAYIPSNVTEIIMAETDHESPADKRTHFTAQAKDDKGEHVETMHILPASE</sequence>
<organism evidence="1 2">
    <name type="scientific">Corynascus novoguineensis</name>
    <dbReference type="NCBI Taxonomy" id="1126955"/>
    <lineage>
        <taxon>Eukaryota</taxon>
        <taxon>Fungi</taxon>
        <taxon>Dikarya</taxon>
        <taxon>Ascomycota</taxon>
        <taxon>Pezizomycotina</taxon>
        <taxon>Sordariomycetes</taxon>
        <taxon>Sordariomycetidae</taxon>
        <taxon>Sordariales</taxon>
        <taxon>Chaetomiaceae</taxon>
        <taxon>Corynascus</taxon>
    </lineage>
</organism>
<gene>
    <name evidence="1" type="ORF">C7999DRAFT_28038</name>
</gene>
<keyword evidence="2" id="KW-1185">Reference proteome</keyword>
<name>A0AAN7CZM8_9PEZI</name>
<protein>
    <submittedName>
        <fullName evidence="1">Uncharacterized protein</fullName>
    </submittedName>
</protein>
<comment type="caution">
    <text evidence="1">The sequence shown here is derived from an EMBL/GenBank/DDBJ whole genome shotgun (WGS) entry which is preliminary data.</text>
</comment>
<dbReference type="EMBL" id="MU857606">
    <property type="protein sequence ID" value="KAK4251308.1"/>
    <property type="molecule type" value="Genomic_DNA"/>
</dbReference>
<dbReference type="AlphaFoldDB" id="A0AAN7CZM8"/>